<feature type="domain" description="NAC" evidence="12">
    <location>
        <begin position="6"/>
        <end position="154"/>
    </location>
</feature>
<keyword evidence="3 11" id="KW-0812">Transmembrane</keyword>
<evidence type="ECO:0000313" key="14">
    <source>
        <dbReference type="Proteomes" id="UP001497444"/>
    </source>
</evidence>
<accession>A0ABP0XFP2</accession>
<evidence type="ECO:0000256" key="11">
    <source>
        <dbReference type="SAM" id="Phobius"/>
    </source>
</evidence>
<feature type="compositionally biased region" description="Polar residues" evidence="10">
    <location>
        <begin position="506"/>
        <end position="520"/>
    </location>
</feature>
<evidence type="ECO:0000256" key="3">
    <source>
        <dbReference type="ARBA" id="ARBA00022692"/>
    </source>
</evidence>
<feature type="compositionally biased region" description="Polar residues" evidence="10">
    <location>
        <begin position="426"/>
        <end position="449"/>
    </location>
</feature>
<evidence type="ECO:0000313" key="13">
    <source>
        <dbReference type="EMBL" id="CAK9276400.1"/>
    </source>
</evidence>
<keyword evidence="7" id="KW-0010">Activator</keyword>
<keyword evidence="4 11" id="KW-1133">Transmembrane helix</keyword>
<evidence type="ECO:0000256" key="9">
    <source>
        <dbReference type="ARBA" id="ARBA00023242"/>
    </source>
</evidence>
<evidence type="ECO:0000259" key="12">
    <source>
        <dbReference type="PROSITE" id="PS51005"/>
    </source>
</evidence>
<dbReference type="PANTHER" id="PTHR31744:SF216">
    <property type="entry name" value="NAC TRANSCRIPTION FACTOR"/>
    <property type="match status" value="1"/>
</dbReference>
<dbReference type="PROSITE" id="PS51005">
    <property type="entry name" value="NAC"/>
    <property type="match status" value="1"/>
</dbReference>
<dbReference type="Pfam" id="PF02365">
    <property type="entry name" value="NAM"/>
    <property type="match status" value="1"/>
</dbReference>
<evidence type="ECO:0000256" key="6">
    <source>
        <dbReference type="ARBA" id="ARBA00023136"/>
    </source>
</evidence>
<dbReference type="InterPro" id="IPR036093">
    <property type="entry name" value="NAC_dom_sf"/>
</dbReference>
<comment type="subcellular location">
    <subcellularLocation>
        <location evidence="2">Membrane</location>
        <topology evidence="2">Single-pass membrane protein</topology>
    </subcellularLocation>
    <subcellularLocation>
        <location evidence="1">Nucleus</location>
    </subcellularLocation>
</comment>
<dbReference type="InterPro" id="IPR003441">
    <property type="entry name" value="NAC-dom"/>
</dbReference>
<evidence type="ECO:0000256" key="1">
    <source>
        <dbReference type="ARBA" id="ARBA00004123"/>
    </source>
</evidence>
<feature type="compositionally biased region" description="Basic and acidic residues" evidence="10">
    <location>
        <begin position="454"/>
        <end position="470"/>
    </location>
</feature>
<feature type="compositionally biased region" description="Polar residues" evidence="10">
    <location>
        <begin position="539"/>
        <end position="554"/>
    </location>
</feature>
<dbReference type="PANTHER" id="PTHR31744">
    <property type="entry name" value="PROTEIN CUP-SHAPED COTYLEDON 2-RELATED"/>
    <property type="match status" value="1"/>
</dbReference>
<keyword evidence="6 11" id="KW-0472">Membrane</keyword>
<feature type="region of interest" description="Disordered" evidence="10">
    <location>
        <begin position="506"/>
        <end position="554"/>
    </location>
</feature>
<sequence length="780" mass="85137">MARRRVPPGFRFHPTDEELVAYYLKRKVSGRSIEADVIGVVELYKCEPWDLPDKSCIGGNDQEWYFFSPRDKKYPNGSRTNRATKAGYWKATGKDRVVRSGSRNIGTKKTLVFYLGRAPNGERTDWVMHEYRIEEEEVSAGFQDAYVLAHVFKKSGPGPKNGEQYGGAFIEEAYQSPPQEESVVILPVEELEVPPEPGTALELVPGVKTEISMDSAHSPVTAAPEGLSKMPEYEMMKDYLEGETASSKITYPLPDEWEVHTSHHDSQFLGAFAEPLALDDEALMLQDMLEIAESGGQGILVEGDQREDFINQFLSGGVVGEELTLERDGGEFSLAEIEGHGAPVLYGGEELTPWEILDGDFIELNDLLFSIDEAPSQSPESVIHLRARQSANLSIQQNEQGRAKRRSMLQMRASGSGPVPRPISHLESSGSGQSLPPMNLLELTQSSAATAHGSKLETGHHEPLSEERLSGLHSPSFPSEDKVATVDCHLNLQEWEDYLMTGLLPQSASSDGHTSGTTVDLDSEGTPLLPRTSEDVLATTPSDNNTSHGVAAESATTVSGSLDFDYSGFQSRFDEEIYHPPTPQLGDNLMQSDSSTFYPSEYTLQKLQNPQPPLKSAAICTDASEQTKKRLEGLFHLLGSFPTPPASAADYSQAGAASSSFSSISVTATDSHLTTFTIICSCSNQGTQQAQVAVTSGHPTAGGKCDKDVLTRPQQPCKGDCKQLACGTCSVKRSPTRKLAKGSKSGFVFVFLLGAVSALCWFFMLRGMWWAVHRTYSVIL</sequence>
<evidence type="ECO:0000256" key="8">
    <source>
        <dbReference type="ARBA" id="ARBA00023163"/>
    </source>
</evidence>
<reference evidence="13" key="1">
    <citation type="submission" date="2024-02" db="EMBL/GenBank/DDBJ databases">
        <authorList>
            <consortium name="ELIXIR-Norway"/>
            <consortium name="Elixir Norway"/>
        </authorList>
    </citation>
    <scope>NUCLEOTIDE SEQUENCE</scope>
</reference>
<feature type="region of interest" description="Disordered" evidence="10">
    <location>
        <begin position="393"/>
        <end position="480"/>
    </location>
</feature>
<keyword evidence="8" id="KW-0804">Transcription</keyword>
<gene>
    <name evidence="13" type="ORF">CSSPJE1EN1_LOCUS21878</name>
</gene>
<feature type="transmembrane region" description="Helical" evidence="11">
    <location>
        <begin position="746"/>
        <end position="765"/>
    </location>
</feature>
<keyword evidence="9" id="KW-0539">Nucleus</keyword>
<organism evidence="13 14">
    <name type="scientific">Sphagnum jensenii</name>
    <dbReference type="NCBI Taxonomy" id="128206"/>
    <lineage>
        <taxon>Eukaryota</taxon>
        <taxon>Viridiplantae</taxon>
        <taxon>Streptophyta</taxon>
        <taxon>Embryophyta</taxon>
        <taxon>Bryophyta</taxon>
        <taxon>Sphagnophytina</taxon>
        <taxon>Sphagnopsida</taxon>
        <taxon>Sphagnales</taxon>
        <taxon>Sphagnaceae</taxon>
        <taxon>Sphagnum</taxon>
    </lineage>
</organism>
<dbReference type="SUPFAM" id="SSF101941">
    <property type="entry name" value="NAC domain"/>
    <property type="match status" value="1"/>
</dbReference>
<evidence type="ECO:0000256" key="7">
    <source>
        <dbReference type="ARBA" id="ARBA00023159"/>
    </source>
</evidence>
<evidence type="ECO:0000256" key="5">
    <source>
        <dbReference type="ARBA" id="ARBA00023015"/>
    </source>
</evidence>
<name>A0ABP0XFP2_9BRYO</name>
<keyword evidence="5" id="KW-0805">Transcription regulation</keyword>
<protein>
    <recommendedName>
        <fullName evidence="12">NAC domain-containing protein</fullName>
    </recommendedName>
</protein>
<dbReference type="EMBL" id="OZ020102">
    <property type="protein sequence ID" value="CAK9276400.1"/>
    <property type="molecule type" value="Genomic_DNA"/>
</dbReference>
<evidence type="ECO:0000256" key="4">
    <source>
        <dbReference type="ARBA" id="ARBA00022989"/>
    </source>
</evidence>
<evidence type="ECO:0000256" key="2">
    <source>
        <dbReference type="ARBA" id="ARBA00004167"/>
    </source>
</evidence>
<proteinExistence type="predicted"/>
<dbReference type="Proteomes" id="UP001497444">
    <property type="component" value="Chromosome 7"/>
</dbReference>
<keyword evidence="14" id="KW-1185">Reference proteome</keyword>
<dbReference type="Gene3D" id="2.170.150.80">
    <property type="entry name" value="NAC domain"/>
    <property type="match status" value="1"/>
</dbReference>
<evidence type="ECO:0000256" key="10">
    <source>
        <dbReference type="SAM" id="MobiDB-lite"/>
    </source>
</evidence>